<proteinExistence type="predicted"/>
<dbReference type="EMBL" id="LNQE01001686">
    <property type="protein sequence ID" value="KUG14222.1"/>
    <property type="molecule type" value="Genomic_DNA"/>
</dbReference>
<sequence length="161" mass="17186">MAAASLVATAFGIILILITAYILAAGIIGLATSVAEAQKEVTALSIKTSGTSIEMMDHSGNNPLYLNITNTGSEQIDYSNMDVYLKVADAPPEYYRYKPDGSRGWKRSDSDIIQNSINPDNINPGAWDPGETLNITVTADGSSYIHVLVVTPVGVSDSKYL</sequence>
<accession>A0A0W8F0G3</accession>
<evidence type="ECO:0000256" key="1">
    <source>
        <dbReference type="SAM" id="Phobius"/>
    </source>
</evidence>
<evidence type="ECO:0000313" key="2">
    <source>
        <dbReference type="EMBL" id="KUG14222.1"/>
    </source>
</evidence>
<organism evidence="2">
    <name type="scientific">hydrocarbon metagenome</name>
    <dbReference type="NCBI Taxonomy" id="938273"/>
    <lineage>
        <taxon>unclassified sequences</taxon>
        <taxon>metagenomes</taxon>
        <taxon>ecological metagenomes</taxon>
    </lineage>
</organism>
<name>A0A0W8F0G3_9ZZZZ</name>
<dbReference type="GO" id="GO:0005198">
    <property type="term" value="F:structural molecule activity"/>
    <property type="evidence" value="ECO:0007669"/>
    <property type="project" value="InterPro"/>
</dbReference>
<keyword evidence="1" id="KW-0812">Transmembrane</keyword>
<protein>
    <recommendedName>
        <fullName evidence="3">Flagellin flab1</fullName>
    </recommendedName>
</protein>
<comment type="caution">
    <text evidence="2">The sequence shown here is derived from an EMBL/GenBank/DDBJ whole genome shotgun (WGS) entry which is preliminary data.</text>
</comment>
<dbReference type="AlphaFoldDB" id="A0A0W8F0G3"/>
<keyword evidence="1" id="KW-0472">Membrane</keyword>
<dbReference type="Pfam" id="PF01917">
    <property type="entry name" value="Flagellin_arch-type"/>
    <property type="match status" value="1"/>
</dbReference>
<feature type="transmembrane region" description="Helical" evidence="1">
    <location>
        <begin position="6"/>
        <end position="31"/>
    </location>
</feature>
<evidence type="ECO:0008006" key="3">
    <source>
        <dbReference type="Google" id="ProtNLM"/>
    </source>
</evidence>
<keyword evidence="1" id="KW-1133">Transmembrane helix</keyword>
<reference evidence="2" key="1">
    <citation type="journal article" date="2015" name="Proc. Natl. Acad. Sci. U.S.A.">
        <title>Networks of energetic and metabolic interactions define dynamics in microbial communities.</title>
        <authorList>
            <person name="Embree M."/>
            <person name="Liu J.K."/>
            <person name="Al-Bassam M.M."/>
            <person name="Zengler K."/>
        </authorList>
    </citation>
    <scope>NUCLEOTIDE SEQUENCE</scope>
</reference>
<dbReference type="GO" id="GO:0097588">
    <property type="term" value="P:archaeal or bacterial-type flagellum-dependent cell motility"/>
    <property type="evidence" value="ECO:0007669"/>
    <property type="project" value="InterPro"/>
</dbReference>
<dbReference type="InterPro" id="IPR002774">
    <property type="entry name" value="Flagellin_arc-type"/>
</dbReference>
<gene>
    <name evidence="2" type="ORF">ASZ90_016140</name>
</gene>